<dbReference type="AlphaFoldDB" id="A0A7X0DUY2"/>
<dbReference type="InterPro" id="IPR042099">
    <property type="entry name" value="ANL_N_sf"/>
</dbReference>
<comment type="caution">
    <text evidence="2">The sequence shown here is derived from an EMBL/GenBank/DDBJ whole genome shotgun (WGS) entry which is preliminary data.</text>
</comment>
<protein>
    <submittedName>
        <fullName evidence="2">Acyl-coenzyme A synthetase/AMP-(Fatty) acid ligase</fullName>
    </submittedName>
</protein>
<dbReference type="EMBL" id="JACIIJ010000013">
    <property type="protein sequence ID" value="MBB6223976.1"/>
    <property type="molecule type" value="Genomic_DNA"/>
</dbReference>
<reference evidence="2 3" key="1">
    <citation type="submission" date="2020-08" db="EMBL/GenBank/DDBJ databases">
        <title>Genomic Encyclopedia of Type Strains, Phase IV (KMG-V): Genome sequencing to study the core and pangenomes of soil and plant-associated prokaryotes.</title>
        <authorList>
            <person name="Whitman W."/>
        </authorList>
    </citation>
    <scope>NUCLEOTIDE SEQUENCE [LARGE SCALE GENOMIC DNA]</scope>
    <source>
        <strain evidence="2 3">SEMIA 4011</strain>
    </source>
</reference>
<evidence type="ECO:0000259" key="1">
    <source>
        <dbReference type="Pfam" id="PF00501"/>
    </source>
</evidence>
<accession>A0A7X0DUY2</accession>
<dbReference type="InterPro" id="IPR020845">
    <property type="entry name" value="AMP-binding_CS"/>
</dbReference>
<sequence>MITASCGLEPGRIVAYKPLVDQAIEMARSKPERCLVLQRPELRADLVSGRDQDFEAAVTQHRGAEIACVSVKATDPLYILYTSGTTGQPKGVVRDNGGHMVALNWSMRNIYGLKPGEVFWTASDIGWVVGHSYIVYAPLISGVTTLIFEGKPVGTRMPARSGVLFRNIMCGCSPPRRRRSALFGGRTATASCCGSIRCRICGRCFLPARGRTRRR</sequence>
<evidence type="ECO:0000313" key="3">
    <source>
        <dbReference type="Proteomes" id="UP000517187"/>
    </source>
</evidence>
<dbReference type="Pfam" id="PF00501">
    <property type="entry name" value="AMP-binding"/>
    <property type="match status" value="1"/>
</dbReference>
<dbReference type="Proteomes" id="UP000517187">
    <property type="component" value="Unassembled WGS sequence"/>
</dbReference>
<dbReference type="PROSITE" id="PS00455">
    <property type="entry name" value="AMP_BINDING"/>
    <property type="match status" value="1"/>
</dbReference>
<gene>
    <name evidence="2" type="ORF">GGE66_004975</name>
</gene>
<evidence type="ECO:0000313" key="2">
    <source>
        <dbReference type="EMBL" id="MBB6223976.1"/>
    </source>
</evidence>
<dbReference type="PANTHER" id="PTHR43347">
    <property type="entry name" value="ACYL-COA SYNTHETASE"/>
    <property type="match status" value="1"/>
</dbReference>
<keyword evidence="2" id="KW-0436">Ligase</keyword>
<dbReference type="PRINTS" id="PR00154">
    <property type="entry name" value="AMPBINDING"/>
</dbReference>
<feature type="domain" description="AMP-dependent synthetase/ligase" evidence="1">
    <location>
        <begin position="29"/>
        <end position="155"/>
    </location>
</feature>
<proteinExistence type="predicted"/>
<name>A0A7X0DUY2_RHILE</name>
<dbReference type="PANTHER" id="PTHR43347:SF3">
    <property type="entry name" value="ACYL-COA SYNTHETASE SHORT-CHAIN FAMILY MEMBER 3, MITOCHONDRIAL"/>
    <property type="match status" value="1"/>
</dbReference>
<dbReference type="SUPFAM" id="SSF56801">
    <property type="entry name" value="Acetyl-CoA synthetase-like"/>
    <property type="match status" value="1"/>
</dbReference>
<dbReference type="Gene3D" id="3.40.50.12780">
    <property type="entry name" value="N-terminal domain of ligase-like"/>
    <property type="match status" value="1"/>
</dbReference>
<dbReference type="GO" id="GO:0050218">
    <property type="term" value="F:propionate-CoA ligase activity"/>
    <property type="evidence" value="ECO:0007669"/>
    <property type="project" value="TreeGrafter"/>
</dbReference>
<dbReference type="InterPro" id="IPR000873">
    <property type="entry name" value="AMP-dep_synth/lig_dom"/>
</dbReference>
<organism evidence="2 3">
    <name type="scientific">Rhizobium leguminosarum</name>
    <dbReference type="NCBI Taxonomy" id="384"/>
    <lineage>
        <taxon>Bacteria</taxon>
        <taxon>Pseudomonadati</taxon>
        <taxon>Pseudomonadota</taxon>
        <taxon>Alphaproteobacteria</taxon>
        <taxon>Hyphomicrobiales</taxon>
        <taxon>Rhizobiaceae</taxon>
        <taxon>Rhizobium/Agrobacterium group</taxon>
        <taxon>Rhizobium</taxon>
    </lineage>
</organism>
<dbReference type="InterPro" id="IPR020459">
    <property type="entry name" value="AMP-binding"/>
</dbReference>